<sequence length="462" mass="54261">MERKIGDIVVFKTHPYLDNNTDVKITAYAEYTPPLLVVKEIKEKSFNKETGVNISQQLNCIYYNSRDGKFVEKWINNDLINSISKEKYSTVKSKILQDIDLKKSLEKINLDNDTKGYDKLIRNNFLHRKVVLKSVDLELLKIKVNRTKENGDLVETNHLEFLPPVMTIIGHRWVDEKNKFCDKTGLPLVELKCKWYNSSSKSFSESFFSYGILYLVKEIQYLLPDRDLLSEINESIEENSFYNFSISKPFELEGNPDVTISRTIGFPLSITFKHYYYQVNYSNYITQKKSVTTIDQNFNKISQNSIFGIKYPNYIKGYKSNVFDCQFKRNKYYLITYQDSYNRKTNRIIKVEDLLIYIKNIDVFEESYKTSLNVDENKDSVFETYGYHDNGKIYLSGNNENIKNNIIDKSIFSDSNVEIYLHANCLLRKGKYRNFKINNILEAEEIKEGEVLFEATKENNTE</sequence>
<reference evidence="1 2" key="1">
    <citation type="submission" date="2024-06" db="EMBL/GenBank/DDBJ databases">
        <authorList>
            <person name="Kaempfer P."/>
            <person name="Viver T."/>
        </authorList>
    </citation>
    <scope>NUCLEOTIDE SEQUENCE [LARGE SCALE GENOMIC DNA]</scope>
    <source>
        <strain evidence="1 2">ST-75</strain>
    </source>
</reference>
<organism evidence="1 2">
    <name type="scientific">Flavobacterium rhizophilum</name>
    <dbReference type="NCBI Taxonomy" id="3163296"/>
    <lineage>
        <taxon>Bacteria</taxon>
        <taxon>Pseudomonadati</taxon>
        <taxon>Bacteroidota</taxon>
        <taxon>Flavobacteriia</taxon>
        <taxon>Flavobacteriales</taxon>
        <taxon>Flavobacteriaceae</taxon>
        <taxon>Flavobacterium</taxon>
    </lineage>
</organism>
<evidence type="ECO:0000313" key="2">
    <source>
        <dbReference type="Proteomes" id="UP001629059"/>
    </source>
</evidence>
<evidence type="ECO:0000313" key="1">
    <source>
        <dbReference type="EMBL" id="MFL9836731.1"/>
    </source>
</evidence>
<dbReference type="Proteomes" id="UP001629059">
    <property type="component" value="Unassembled WGS sequence"/>
</dbReference>
<gene>
    <name evidence="1" type="ORF">ABS768_04425</name>
</gene>
<protein>
    <submittedName>
        <fullName evidence="1">Uncharacterized protein</fullName>
    </submittedName>
</protein>
<accession>A0ABW8YBQ9</accession>
<dbReference type="EMBL" id="JBELQB010000003">
    <property type="protein sequence ID" value="MFL9836731.1"/>
    <property type="molecule type" value="Genomic_DNA"/>
</dbReference>
<name>A0ABW8YBQ9_9FLAO</name>
<dbReference type="RefSeq" id="WP_408073760.1">
    <property type="nucleotide sequence ID" value="NZ_JBELQB010000003.1"/>
</dbReference>
<keyword evidence="2" id="KW-1185">Reference proteome</keyword>
<comment type="caution">
    <text evidence="1">The sequence shown here is derived from an EMBL/GenBank/DDBJ whole genome shotgun (WGS) entry which is preliminary data.</text>
</comment>
<proteinExistence type="predicted"/>